<feature type="non-terminal residue" evidence="2">
    <location>
        <position position="37"/>
    </location>
</feature>
<proteinExistence type="predicted"/>
<name>J9GJT7_9ZZZZ</name>
<gene>
    <name evidence="2" type="ORF">EVA_12010</name>
</gene>
<comment type="caution">
    <text evidence="2">The sequence shown here is derived from an EMBL/GenBank/DDBJ whole genome shotgun (WGS) entry which is preliminary data.</text>
</comment>
<accession>J9GJT7</accession>
<reference evidence="2" key="1">
    <citation type="journal article" date="2012" name="PLoS ONE">
        <title>Gene sets for utilization of primary and secondary nutrition supplies in the distal gut of endangered iberian lynx.</title>
        <authorList>
            <person name="Alcaide M."/>
            <person name="Messina E."/>
            <person name="Richter M."/>
            <person name="Bargiela R."/>
            <person name="Peplies J."/>
            <person name="Huws S.A."/>
            <person name="Newbold C.J."/>
            <person name="Golyshin P.N."/>
            <person name="Simon M.A."/>
            <person name="Lopez G."/>
            <person name="Yakimov M.M."/>
            <person name="Ferrer M."/>
        </authorList>
    </citation>
    <scope>NUCLEOTIDE SEQUENCE</scope>
</reference>
<keyword evidence="1" id="KW-1133">Transmembrane helix</keyword>
<dbReference type="EMBL" id="AMCI01003617">
    <property type="protein sequence ID" value="EJW99884.1"/>
    <property type="molecule type" value="Genomic_DNA"/>
</dbReference>
<evidence type="ECO:0000313" key="2">
    <source>
        <dbReference type="EMBL" id="EJW99884.1"/>
    </source>
</evidence>
<evidence type="ECO:0000256" key="1">
    <source>
        <dbReference type="SAM" id="Phobius"/>
    </source>
</evidence>
<dbReference type="AlphaFoldDB" id="J9GJT7"/>
<keyword evidence="1" id="KW-0812">Transmembrane</keyword>
<organism evidence="2">
    <name type="scientific">gut metagenome</name>
    <dbReference type="NCBI Taxonomy" id="749906"/>
    <lineage>
        <taxon>unclassified sequences</taxon>
        <taxon>metagenomes</taxon>
        <taxon>organismal metagenomes</taxon>
    </lineage>
</organism>
<sequence>MKRVAKIILIGICFGLISLLFKISFGIDDAAFMHGYW</sequence>
<feature type="transmembrane region" description="Helical" evidence="1">
    <location>
        <begin position="7"/>
        <end position="27"/>
    </location>
</feature>
<protein>
    <submittedName>
        <fullName evidence="2">Uncharacterized protein</fullName>
    </submittedName>
</protein>
<keyword evidence="1" id="KW-0472">Membrane</keyword>